<gene>
    <name evidence="2" type="ORF">Ocin01_09644</name>
</gene>
<sequence>MEEEGKSLESSSRRSSSEYESWSSDESDEEDGKIWLSLFDVMDQLREIGRVCAIEDLPLKIQKKYYGTNESQLKLAKAVPVPPDYLKVETIFDCVITDGYASTANNRANSIFYAIATTMFNEKSPTAIMINQVKLLYLKQLEVDYLTTKSNKNRREFRKCLWQINKTLREPNDPWTENDWLLASKAYFCPIHVLHLCPRIPHNPHVQRYAFSPVVDNEPPLRFVVNNGEYIFKDNKKKKKK</sequence>
<accession>A0A1D2MVJ6</accession>
<keyword evidence="3" id="KW-1185">Reference proteome</keyword>
<dbReference type="EMBL" id="LJIJ01000477">
    <property type="protein sequence ID" value="ODM97036.1"/>
    <property type="molecule type" value="Genomic_DNA"/>
</dbReference>
<reference evidence="2 3" key="1">
    <citation type="journal article" date="2016" name="Genome Biol. Evol.">
        <title>Gene Family Evolution Reflects Adaptation to Soil Environmental Stressors in the Genome of the Collembolan Orchesella cincta.</title>
        <authorList>
            <person name="Faddeeva-Vakhrusheva A."/>
            <person name="Derks M.F."/>
            <person name="Anvar S.Y."/>
            <person name="Agamennone V."/>
            <person name="Suring W."/>
            <person name="Smit S."/>
            <person name="van Straalen N.M."/>
            <person name="Roelofs D."/>
        </authorList>
    </citation>
    <scope>NUCLEOTIDE SEQUENCE [LARGE SCALE GENOMIC DNA]</scope>
    <source>
        <tissue evidence="2">Mixed pool</tissue>
    </source>
</reference>
<dbReference type="AlphaFoldDB" id="A0A1D2MVJ6"/>
<name>A0A1D2MVJ6_ORCCI</name>
<protein>
    <submittedName>
        <fullName evidence="2">Uncharacterized protein</fullName>
    </submittedName>
</protein>
<evidence type="ECO:0000256" key="1">
    <source>
        <dbReference type="SAM" id="MobiDB-lite"/>
    </source>
</evidence>
<organism evidence="2 3">
    <name type="scientific">Orchesella cincta</name>
    <name type="common">Springtail</name>
    <name type="synonym">Podura cincta</name>
    <dbReference type="NCBI Taxonomy" id="48709"/>
    <lineage>
        <taxon>Eukaryota</taxon>
        <taxon>Metazoa</taxon>
        <taxon>Ecdysozoa</taxon>
        <taxon>Arthropoda</taxon>
        <taxon>Hexapoda</taxon>
        <taxon>Collembola</taxon>
        <taxon>Entomobryomorpha</taxon>
        <taxon>Entomobryoidea</taxon>
        <taxon>Orchesellidae</taxon>
        <taxon>Orchesellinae</taxon>
        <taxon>Orchesella</taxon>
    </lineage>
</organism>
<evidence type="ECO:0000313" key="2">
    <source>
        <dbReference type="EMBL" id="ODM97036.1"/>
    </source>
</evidence>
<dbReference type="Proteomes" id="UP000094527">
    <property type="component" value="Unassembled WGS sequence"/>
</dbReference>
<evidence type="ECO:0000313" key="3">
    <source>
        <dbReference type="Proteomes" id="UP000094527"/>
    </source>
</evidence>
<feature type="compositionally biased region" description="Basic and acidic residues" evidence="1">
    <location>
        <begin position="1"/>
        <end position="17"/>
    </location>
</feature>
<comment type="caution">
    <text evidence="2">The sequence shown here is derived from an EMBL/GenBank/DDBJ whole genome shotgun (WGS) entry which is preliminary data.</text>
</comment>
<feature type="region of interest" description="Disordered" evidence="1">
    <location>
        <begin position="1"/>
        <end position="27"/>
    </location>
</feature>
<proteinExistence type="predicted"/>